<dbReference type="Pfam" id="PF02557">
    <property type="entry name" value="VanY"/>
    <property type="match status" value="1"/>
</dbReference>
<keyword evidence="1" id="KW-0175">Coiled coil</keyword>
<keyword evidence="2" id="KW-0812">Transmembrane</keyword>
<dbReference type="InterPro" id="IPR058193">
    <property type="entry name" value="VanY/YodJ_core_dom"/>
</dbReference>
<accession>A0A1G2DWS3</accession>
<name>A0A1G2DWS3_9BACT</name>
<proteinExistence type="predicted"/>
<dbReference type="Proteomes" id="UP000178893">
    <property type="component" value="Unassembled WGS sequence"/>
</dbReference>
<dbReference type="EMBL" id="MHLW01000021">
    <property type="protein sequence ID" value="OGZ17973.1"/>
    <property type="molecule type" value="Genomic_DNA"/>
</dbReference>
<dbReference type="CDD" id="cd14852">
    <property type="entry name" value="LD-carboxypeptidase"/>
    <property type="match status" value="1"/>
</dbReference>
<protein>
    <recommendedName>
        <fullName evidence="3">D-alanyl-D-alanine carboxypeptidase-like core domain-containing protein</fullName>
    </recommendedName>
</protein>
<evidence type="ECO:0000256" key="2">
    <source>
        <dbReference type="SAM" id="Phobius"/>
    </source>
</evidence>
<dbReference type="InterPro" id="IPR003709">
    <property type="entry name" value="VanY-like_core_dom"/>
</dbReference>
<evidence type="ECO:0000313" key="4">
    <source>
        <dbReference type="EMBL" id="OGZ17973.1"/>
    </source>
</evidence>
<dbReference type="GO" id="GO:0006508">
    <property type="term" value="P:proteolysis"/>
    <property type="evidence" value="ECO:0007669"/>
    <property type="project" value="InterPro"/>
</dbReference>
<feature type="domain" description="D-alanyl-D-alanine carboxypeptidase-like core" evidence="3">
    <location>
        <begin position="154"/>
        <end position="267"/>
    </location>
</feature>
<keyword evidence="2" id="KW-0472">Membrane</keyword>
<dbReference type="Gene3D" id="3.30.1380.10">
    <property type="match status" value="1"/>
</dbReference>
<evidence type="ECO:0000259" key="3">
    <source>
        <dbReference type="Pfam" id="PF02557"/>
    </source>
</evidence>
<organism evidence="4 5">
    <name type="scientific">Candidatus Nealsonbacteria bacterium RBG_13_37_56</name>
    <dbReference type="NCBI Taxonomy" id="1801661"/>
    <lineage>
        <taxon>Bacteria</taxon>
        <taxon>Candidatus Nealsoniibacteriota</taxon>
    </lineage>
</organism>
<dbReference type="PANTHER" id="PTHR34385:SF1">
    <property type="entry name" value="PEPTIDOGLYCAN L-ALANYL-D-GLUTAMATE ENDOPEPTIDASE CWLK"/>
    <property type="match status" value="1"/>
</dbReference>
<dbReference type="GO" id="GO:0008233">
    <property type="term" value="F:peptidase activity"/>
    <property type="evidence" value="ECO:0007669"/>
    <property type="project" value="InterPro"/>
</dbReference>
<reference evidence="4 5" key="1">
    <citation type="journal article" date="2016" name="Nat. Commun.">
        <title>Thousands of microbial genomes shed light on interconnected biogeochemical processes in an aquifer system.</title>
        <authorList>
            <person name="Anantharaman K."/>
            <person name="Brown C.T."/>
            <person name="Hug L.A."/>
            <person name="Sharon I."/>
            <person name="Castelle C.J."/>
            <person name="Probst A.J."/>
            <person name="Thomas B.C."/>
            <person name="Singh A."/>
            <person name="Wilkins M.J."/>
            <person name="Karaoz U."/>
            <person name="Brodie E.L."/>
            <person name="Williams K.H."/>
            <person name="Hubbard S.S."/>
            <person name="Banfield J.F."/>
        </authorList>
    </citation>
    <scope>NUCLEOTIDE SEQUENCE [LARGE SCALE GENOMIC DNA]</scope>
</reference>
<feature type="transmembrane region" description="Helical" evidence="2">
    <location>
        <begin position="7"/>
        <end position="28"/>
    </location>
</feature>
<dbReference type="InterPro" id="IPR052179">
    <property type="entry name" value="DD-CPase-like"/>
</dbReference>
<evidence type="ECO:0000313" key="5">
    <source>
        <dbReference type="Proteomes" id="UP000178893"/>
    </source>
</evidence>
<dbReference type="SUPFAM" id="SSF55166">
    <property type="entry name" value="Hedgehog/DD-peptidase"/>
    <property type="match status" value="1"/>
</dbReference>
<comment type="caution">
    <text evidence="4">The sequence shown here is derived from an EMBL/GenBank/DDBJ whole genome shotgun (WGS) entry which is preliminary data.</text>
</comment>
<dbReference type="PANTHER" id="PTHR34385">
    <property type="entry name" value="D-ALANYL-D-ALANINE CARBOXYPEPTIDASE"/>
    <property type="match status" value="1"/>
</dbReference>
<keyword evidence="2" id="KW-1133">Transmembrane helix</keyword>
<dbReference type="AlphaFoldDB" id="A0A1G2DWS3"/>
<feature type="coiled-coil region" evidence="1">
    <location>
        <begin position="48"/>
        <end position="82"/>
    </location>
</feature>
<evidence type="ECO:0000256" key="1">
    <source>
        <dbReference type="SAM" id="Coils"/>
    </source>
</evidence>
<gene>
    <name evidence="4" type="ORF">A2V72_00560</name>
</gene>
<dbReference type="InterPro" id="IPR009045">
    <property type="entry name" value="Zn_M74/Hedgehog-like"/>
</dbReference>
<sequence>MKNKVQKIYLILIGLLIISVAIIGYFSYQNYQLKKYGLALENELLITTKNLNSAIDSLSKELSETKTERDDFEQRYNSEKSRMDLLASQITELGGAVGNLEKLNKTDPELLQKYSKIYFLNENYIPETLVNISSQYTFNSEKDYLFYLKTLPFLQDLMSAAASSNIDIKVISAYRSFGEQSELKSTYKMIYGSGANQFSSDQGYSEHQLGTTVDFTTSEIKAAFSGFEKTETYQWLLDNAYQYGFILSYPENNSYYQFEPWHWRFVGRSLADKLRQDGKNFYDLDQREIDQYLLFFFD</sequence>